<dbReference type="AlphaFoldDB" id="A0A7X1E661"/>
<dbReference type="Proteomes" id="UP000525652">
    <property type="component" value="Unassembled WGS sequence"/>
</dbReference>
<dbReference type="EMBL" id="JACHVA010000132">
    <property type="protein sequence ID" value="MBC2603783.1"/>
    <property type="molecule type" value="Genomic_DNA"/>
</dbReference>
<accession>A0A7X1E661</accession>
<protein>
    <submittedName>
        <fullName evidence="1">Uncharacterized protein</fullName>
    </submittedName>
</protein>
<sequence length="378" mass="42990">MSRKQVERHLPPIEDTFTNFGGFAPNASRQAMLLRTLREATQRLRGKDSIPFYSMREIAHYFGVPLRTVAIVYENLELEGLLNRIRGSKTMLVGTSIAPSKPVRALIGIPLWLHAVVVSPYSRLLHWELEERLRHCGFVADIIFFRGDEVNRPEFAERLLQHNLNYIIWHTPHPLSSHVILSLKDSGVKQILIHPSDNFSSLSLPTYYQDWKSAYRQMSSDWRANGIKTVLVPEPTYMPSQRAMKSFAATVGTRDLDVRFIEGSAADLHKAALKQPENSTVVAFLDQLGADTICNEEPVIIEQILQHCRVAFCRGPLRVPYFHHRKAQADLVRFSAREIAEKIVNDIRDNKIPGEGPIHTFKAMYEPQAAFGSNSENL</sequence>
<dbReference type="SUPFAM" id="SSF46785">
    <property type="entry name" value="Winged helix' DNA-binding domain"/>
    <property type="match status" value="1"/>
</dbReference>
<dbReference type="RefSeq" id="WP_185694401.1">
    <property type="nucleotide sequence ID" value="NZ_JACHVA010000132.1"/>
</dbReference>
<keyword evidence="2" id="KW-1185">Reference proteome</keyword>
<organism evidence="1 2">
    <name type="scientific">Puniceicoccus vermicola</name>
    <dbReference type="NCBI Taxonomy" id="388746"/>
    <lineage>
        <taxon>Bacteria</taxon>
        <taxon>Pseudomonadati</taxon>
        <taxon>Verrucomicrobiota</taxon>
        <taxon>Opitutia</taxon>
        <taxon>Puniceicoccales</taxon>
        <taxon>Puniceicoccaceae</taxon>
        <taxon>Puniceicoccus</taxon>
    </lineage>
</organism>
<evidence type="ECO:0000313" key="1">
    <source>
        <dbReference type="EMBL" id="MBC2603783.1"/>
    </source>
</evidence>
<reference evidence="1 2" key="1">
    <citation type="submission" date="2020-07" db="EMBL/GenBank/DDBJ databases">
        <authorList>
            <person name="Feng X."/>
        </authorList>
    </citation>
    <scope>NUCLEOTIDE SEQUENCE [LARGE SCALE GENOMIC DNA]</scope>
    <source>
        <strain evidence="1 2">JCM14086</strain>
    </source>
</reference>
<dbReference type="InterPro" id="IPR036390">
    <property type="entry name" value="WH_DNA-bd_sf"/>
</dbReference>
<proteinExistence type="predicted"/>
<evidence type="ECO:0000313" key="2">
    <source>
        <dbReference type="Proteomes" id="UP000525652"/>
    </source>
</evidence>
<name>A0A7X1E661_9BACT</name>
<gene>
    <name evidence="1" type="ORF">H5P30_18545</name>
</gene>
<comment type="caution">
    <text evidence="1">The sequence shown here is derived from an EMBL/GenBank/DDBJ whole genome shotgun (WGS) entry which is preliminary data.</text>
</comment>